<proteinExistence type="predicted"/>
<dbReference type="Proteomes" id="UP001219518">
    <property type="component" value="Unassembled WGS sequence"/>
</dbReference>
<evidence type="ECO:0000313" key="2">
    <source>
        <dbReference type="Proteomes" id="UP001219518"/>
    </source>
</evidence>
<reference evidence="1" key="1">
    <citation type="submission" date="2021-07" db="EMBL/GenBank/DDBJ databases">
        <authorList>
            <person name="Catto M.A."/>
            <person name="Jacobson A."/>
            <person name="Kennedy G."/>
            <person name="Labadie P."/>
            <person name="Hunt B.G."/>
            <person name="Srinivasan R."/>
        </authorList>
    </citation>
    <scope>NUCLEOTIDE SEQUENCE</scope>
    <source>
        <strain evidence="1">PL_HMW_Pooled</strain>
        <tissue evidence="1">Head</tissue>
    </source>
</reference>
<name>A0AAE1I439_9NEOP</name>
<reference evidence="1" key="2">
    <citation type="journal article" date="2023" name="BMC Genomics">
        <title>Pest status, molecular evolution, and epigenetic factors derived from the genome assembly of Frankliniella fusca, a thysanopteran phytovirus vector.</title>
        <authorList>
            <person name="Catto M.A."/>
            <person name="Labadie P.E."/>
            <person name="Jacobson A.L."/>
            <person name="Kennedy G.G."/>
            <person name="Srinivasan R."/>
            <person name="Hunt B.G."/>
        </authorList>
    </citation>
    <scope>NUCLEOTIDE SEQUENCE</scope>
    <source>
        <strain evidence="1">PL_HMW_Pooled</strain>
    </source>
</reference>
<organism evidence="1 2">
    <name type="scientific">Frankliniella fusca</name>
    <dbReference type="NCBI Taxonomy" id="407009"/>
    <lineage>
        <taxon>Eukaryota</taxon>
        <taxon>Metazoa</taxon>
        <taxon>Ecdysozoa</taxon>
        <taxon>Arthropoda</taxon>
        <taxon>Hexapoda</taxon>
        <taxon>Insecta</taxon>
        <taxon>Pterygota</taxon>
        <taxon>Neoptera</taxon>
        <taxon>Paraneoptera</taxon>
        <taxon>Thysanoptera</taxon>
        <taxon>Terebrantia</taxon>
        <taxon>Thripoidea</taxon>
        <taxon>Thripidae</taxon>
        <taxon>Frankliniella</taxon>
    </lineage>
</organism>
<protein>
    <submittedName>
        <fullName evidence="1">Galacturonosyltransferase-like 8</fullName>
    </submittedName>
</protein>
<comment type="caution">
    <text evidence="1">The sequence shown here is derived from an EMBL/GenBank/DDBJ whole genome shotgun (WGS) entry which is preliminary data.</text>
</comment>
<dbReference type="AlphaFoldDB" id="A0AAE1I439"/>
<dbReference type="EMBL" id="JAHWGI010001434">
    <property type="protein sequence ID" value="KAK3931995.1"/>
    <property type="molecule type" value="Genomic_DNA"/>
</dbReference>
<accession>A0AAE1I439</accession>
<gene>
    <name evidence="1" type="ORF">KUF71_011323</name>
</gene>
<evidence type="ECO:0000313" key="1">
    <source>
        <dbReference type="EMBL" id="KAK3931995.1"/>
    </source>
</evidence>
<sequence length="170" mass="19193">MIEVPLSSLLYSLWRYTCLIHEMIVVQSTASQCNGPDCCLCTFKRAIKHFISLVQQAKCILNAMPCSRETAIENPFRGTENSVGPLECVHEVGFLIKSSITNENKRKVLLNTIIMASRGVPQGYCQAFSRRNCLPPRILGQVRPDKLKKPVKGLRCHTKEFVEFFSVMCP</sequence>
<keyword evidence="2" id="KW-1185">Reference proteome</keyword>